<evidence type="ECO:0000313" key="4">
    <source>
        <dbReference type="Proteomes" id="UP000660708"/>
    </source>
</evidence>
<dbReference type="Pfam" id="PF26078">
    <property type="entry name" value="Baseplate_J_M"/>
    <property type="match status" value="1"/>
</dbReference>
<feature type="domain" description="Baseplate J-like C-terminal" evidence="2">
    <location>
        <begin position="233"/>
        <end position="311"/>
    </location>
</feature>
<organism evidence="3 4">
    <name type="scientific">Pseudoalteromonas peptidolytica F12-50-A1</name>
    <dbReference type="NCBI Taxonomy" id="1315280"/>
    <lineage>
        <taxon>Bacteria</taxon>
        <taxon>Pseudomonadati</taxon>
        <taxon>Pseudomonadota</taxon>
        <taxon>Gammaproteobacteria</taxon>
        <taxon>Alteromonadales</taxon>
        <taxon>Pseudoalteromonadaceae</taxon>
        <taxon>Pseudoalteromonas</taxon>
    </lineage>
</organism>
<feature type="domain" description="Baseplate J-like central" evidence="1">
    <location>
        <begin position="119"/>
        <end position="220"/>
    </location>
</feature>
<dbReference type="PANTHER" id="PTHR35862:SF1">
    <property type="entry name" value="FELS-2 PROPHAGE PROTEIN"/>
    <property type="match status" value="1"/>
</dbReference>
<dbReference type="AlphaFoldDB" id="A0A8I0MWD9"/>
<evidence type="ECO:0008006" key="5">
    <source>
        <dbReference type="Google" id="ProtNLM"/>
    </source>
</evidence>
<proteinExistence type="predicted"/>
<dbReference type="Pfam" id="PF26079">
    <property type="entry name" value="Baseplate_J_C"/>
    <property type="match status" value="1"/>
</dbReference>
<dbReference type="InterPro" id="IPR052726">
    <property type="entry name" value="Phage_Baseplate_Hub"/>
</dbReference>
<dbReference type="EMBL" id="AQHF01000025">
    <property type="protein sequence ID" value="MBE0347046.1"/>
    <property type="molecule type" value="Genomic_DNA"/>
</dbReference>
<reference evidence="3 4" key="1">
    <citation type="submission" date="2015-06" db="EMBL/GenBank/DDBJ databases">
        <title>Genome sequence of Pseudoalteromonas peptidolytica.</title>
        <authorList>
            <person name="Xie B.-B."/>
            <person name="Rong J.-C."/>
            <person name="Qin Q.-L."/>
            <person name="Zhang Y.-Z."/>
        </authorList>
    </citation>
    <scope>NUCLEOTIDE SEQUENCE [LARGE SCALE GENOMIC DNA]</scope>
    <source>
        <strain evidence="3 4">F12-50-A1</strain>
    </source>
</reference>
<dbReference type="Proteomes" id="UP000660708">
    <property type="component" value="Unassembled WGS sequence"/>
</dbReference>
<dbReference type="PANTHER" id="PTHR35862">
    <property type="entry name" value="FELS-2 PROPHAGE PROTEIN"/>
    <property type="match status" value="1"/>
</dbReference>
<dbReference type="InterPro" id="IPR058531">
    <property type="entry name" value="Baseplate_J_M"/>
</dbReference>
<protein>
    <recommendedName>
        <fullName evidence="5">Baseplate protein J-like domain-containing protein</fullName>
    </recommendedName>
</protein>
<evidence type="ECO:0000313" key="3">
    <source>
        <dbReference type="EMBL" id="MBE0347046.1"/>
    </source>
</evidence>
<gene>
    <name evidence="3" type="ORF">PPEP_a4038</name>
</gene>
<accession>A0A8I0MWD9</accession>
<dbReference type="InterPro" id="IPR058530">
    <property type="entry name" value="Baseplate_J-like_C"/>
</dbReference>
<comment type="caution">
    <text evidence="3">The sequence shown here is derived from an EMBL/GenBank/DDBJ whole genome shotgun (WGS) entry which is preliminary data.</text>
</comment>
<sequence>MSLINFSAVDLGQLPASDLLAPVQFDTLYNELKQALAAACPDLGEPLPSDPLAKLMEVFAYRELLLRQQINEGAQQVLLAKATSSELDYLGNRFLVTREVDESDARFRERIRLALEGFSTAGPIGAYCFHAFKALPQVKDVFVESPEFALLQVEPPLSELVPAQTKLLHCTHAARLQDAAPGDVAITVLTDSGNGIPSQDEITAITDYLFQEEIRPLTDRPRILAAEVKEFTLHAKLYLYPGPDEQKVKTLVEQSVKQWLQAHHKLNHDIRMSGLYGALHQTGVQRVELVSPTEDIINAPWQAAYCTKVEVEIAGRDI</sequence>
<keyword evidence="4" id="KW-1185">Reference proteome</keyword>
<dbReference type="InterPro" id="IPR014507">
    <property type="entry name" value="Baseplate_assembly_J_pred"/>
</dbReference>
<dbReference type="RefSeq" id="WP_147389617.1">
    <property type="nucleotide sequence ID" value="NZ_AQHF01000025.1"/>
</dbReference>
<evidence type="ECO:0000259" key="1">
    <source>
        <dbReference type="Pfam" id="PF26078"/>
    </source>
</evidence>
<dbReference type="PIRSF" id="PIRSF020481">
    <property type="entry name" value="BAP"/>
    <property type="match status" value="1"/>
</dbReference>
<name>A0A8I0MWD9_9GAMM</name>
<evidence type="ECO:0000259" key="2">
    <source>
        <dbReference type="Pfam" id="PF26079"/>
    </source>
</evidence>